<keyword evidence="1" id="KW-1133">Transmembrane helix</keyword>
<feature type="transmembrane region" description="Helical" evidence="1">
    <location>
        <begin position="12"/>
        <end position="33"/>
    </location>
</feature>
<feature type="transmembrane region" description="Helical" evidence="1">
    <location>
        <begin position="128"/>
        <end position="146"/>
    </location>
</feature>
<name>A0ABQ3X4G6_9ACTN</name>
<feature type="transmembrane region" description="Helical" evidence="1">
    <location>
        <begin position="325"/>
        <end position="343"/>
    </location>
</feature>
<evidence type="ECO:0000256" key="1">
    <source>
        <dbReference type="SAM" id="Phobius"/>
    </source>
</evidence>
<protein>
    <recommendedName>
        <fullName evidence="4">Integral membrane protein</fullName>
    </recommendedName>
</protein>
<reference evidence="2 3" key="1">
    <citation type="submission" date="2021-01" db="EMBL/GenBank/DDBJ databases">
        <title>Whole genome shotgun sequence of Actinoplanes couchii NBRC 106145.</title>
        <authorList>
            <person name="Komaki H."/>
            <person name="Tamura T."/>
        </authorList>
    </citation>
    <scope>NUCLEOTIDE SEQUENCE [LARGE SCALE GENOMIC DNA]</scope>
    <source>
        <strain evidence="2 3">NBRC 106145</strain>
    </source>
</reference>
<keyword evidence="3" id="KW-1185">Reference proteome</keyword>
<gene>
    <name evidence="2" type="ORF">Aco03nite_017980</name>
</gene>
<feature type="transmembrane region" description="Helical" evidence="1">
    <location>
        <begin position="277"/>
        <end position="297"/>
    </location>
</feature>
<keyword evidence="1" id="KW-0812">Transmembrane</keyword>
<organism evidence="2 3">
    <name type="scientific">Actinoplanes couchii</name>
    <dbReference type="NCBI Taxonomy" id="403638"/>
    <lineage>
        <taxon>Bacteria</taxon>
        <taxon>Bacillati</taxon>
        <taxon>Actinomycetota</taxon>
        <taxon>Actinomycetes</taxon>
        <taxon>Micromonosporales</taxon>
        <taxon>Micromonosporaceae</taxon>
        <taxon>Actinoplanes</taxon>
    </lineage>
</organism>
<accession>A0ABQ3X4G6</accession>
<feature type="transmembrane region" description="Helical" evidence="1">
    <location>
        <begin position="178"/>
        <end position="199"/>
    </location>
</feature>
<feature type="transmembrane region" description="Helical" evidence="1">
    <location>
        <begin position="250"/>
        <end position="270"/>
    </location>
</feature>
<feature type="transmembrane region" description="Helical" evidence="1">
    <location>
        <begin position="54"/>
        <end position="74"/>
    </location>
</feature>
<feature type="transmembrane region" description="Helical" evidence="1">
    <location>
        <begin position="206"/>
        <end position="230"/>
    </location>
</feature>
<sequence length="364" mass="38063">MHYLAPSPTEVTIVTALTVGGVVLALVLLAVLAMSHRSGRGTAAGPAGRPARGLVFLATAGAVALFFGARVEFVDPGRDDIVTLFEMHGTAMPVYWLAYSVNSGLLVLLTGVLIRYRHTLRRVAGPPALLAAAQMNALMITLYLKLDHLDAQLVAQRLPGVQPGPAAGDAALSSMTKIGWGLAVLGVATLTLVVVLVLAGPHELRVATWITAGLALLAAPVMPDSSFWGLRDDGAVEHVAYTGFEIGGPALWWAPVLLLVAALLCAIPVLPARVRGAAILFVAATPVWLILINVLSYDTLDARLAELLRADGFDVAAQSMGVPPYLFMVAVLIAAPVVAVRSWRAASKGSSARSSRRASATPSR</sequence>
<feature type="transmembrane region" description="Helical" evidence="1">
    <location>
        <begin position="94"/>
        <end position="116"/>
    </location>
</feature>
<evidence type="ECO:0000313" key="3">
    <source>
        <dbReference type="Proteomes" id="UP000612282"/>
    </source>
</evidence>
<dbReference type="EMBL" id="BOMG01000027">
    <property type="protein sequence ID" value="GID53394.1"/>
    <property type="molecule type" value="Genomic_DNA"/>
</dbReference>
<keyword evidence="1" id="KW-0472">Membrane</keyword>
<dbReference type="Proteomes" id="UP000612282">
    <property type="component" value="Unassembled WGS sequence"/>
</dbReference>
<proteinExistence type="predicted"/>
<evidence type="ECO:0000313" key="2">
    <source>
        <dbReference type="EMBL" id="GID53394.1"/>
    </source>
</evidence>
<comment type="caution">
    <text evidence="2">The sequence shown here is derived from an EMBL/GenBank/DDBJ whole genome shotgun (WGS) entry which is preliminary data.</text>
</comment>
<evidence type="ECO:0008006" key="4">
    <source>
        <dbReference type="Google" id="ProtNLM"/>
    </source>
</evidence>
<dbReference type="RefSeq" id="WP_203794289.1">
    <property type="nucleotide sequence ID" value="NZ_BAAAQE010000016.1"/>
</dbReference>